<dbReference type="SUPFAM" id="SSF159888">
    <property type="entry name" value="YdhG-like"/>
    <property type="match status" value="1"/>
</dbReference>
<comment type="caution">
    <text evidence="2">The sequence shown here is derived from an EMBL/GenBank/DDBJ whole genome shotgun (WGS) entry which is preliminary data.</text>
</comment>
<proteinExistence type="predicted"/>
<evidence type="ECO:0000259" key="1">
    <source>
        <dbReference type="Pfam" id="PF08818"/>
    </source>
</evidence>
<name>A0ABN1MJ23_9FLAO</name>
<keyword evidence="3" id="KW-1185">Reference proteome</keyword>
<organism evidence="2 3">
    <name type="scientific">Gangjinia marincola</name>
    <dbReference type="NCBI Taxonomy" id="578463"/>
    <lineage>
        <taxon>Bacteria</taxon>
        <taxon>Pseudomonadati</taxon>
        <taxon>Bacteroidota</taxon>
        <taxon>Flavobacteriia</taxon>
        <taxon>Flavobacteriales</taxon>
        <taxon>Flavobacteriaceae</taxon>
        <taxon>Gangjinia</taxon>
    </lineage>
</organism>
<protein>
    <recommendedName>
        <fullName evidence="1">YdhG-like domain-containing protein</fullName>
    </recommendedName>
</protein>
<dbReference type="InterPro" id="IPR014922">
    <property type="entry name" value="YdhG-like"/>
</dbReference>
<dbReference type="RefSeq" id="WP_343767580.1">
    <property type="nucleotide sequence ID" value="NZ_BAAAFG010000016.1"/>
</dbReference>
<reference evidence="2 3" key="1">
    <citation type="journal article" date="2019" name="Int. J. Syst. Evol. Microbiol.">
        <title>The Global Catalogue of Microorganisms (GCM) 10K type strain sequencing project: providing services to taxonomists for standard genome sequencing and annotation.</title>
        <authorList>
            <consortium name="The Broad Institute Genomics Platform"/>
            <consortium name="The Broad Institute Genome Sequencing Center for Infectious Disease"/>
            <person name="Wu L."/>
            <person name="Ma J."/>
        </authorList>
    </citation>
    <scope>NUCLEOTIDE SEQUENCE [LARGE SCALE GENOMIC DNA]</scope>
    <source>
        <strain evidence="2 3">JCM 16082</strain>
    </source>
</reference>
<evidence type="ECO:0000313" key="3">
    <source>
        <dbReference type="Proteomes" id="UP001500507"/>
    </source>
</evidence>
<feature type="domain" description="YdhG-like" evidence="1">
    <location>
        <begin position="15"/>
        <end position="111"/>
    </location>
</feature>
<accession>A0ABN1MJ23</accession>
<sequence length="115" mass="13742">MNPAEEYILRQAEPHRSMLLHLQVIIEHTVPQAALKFKWSIPFYFLHDQMFCYLNVPASKKYVDLVFAKADELPLFHPYLERDKRKKMRSLRYTQLEEINDDVLMSILTAAKKLY</sequence>
<dbReference type="Gene3D" id="3.90.1150.200">
    <property type="match status" value="1"/>
</dbReference>
<dbReference type="Pfam" id="PF08818">
    <property type="entry name" value="DUF1801"/>
    <property type="match status" value="1"/>
</dbReference>
<dbReference type="EMBL" id="BAAAFG010000016">
    <property type="protein sequence ID" value="GAA0873084.1"/>
    <property type="molecule type" value="Genomic_DNA"/>
</dbReference>
<evidence type="ECO:0000313" key="2">
    <source>
        <dbReference type="EMBL" id="GAA0873084.1"/>
    </source>
</evidence>
<dbReference type="Proteomes" id="UP001500507">
    <property type="component" value="Unassembled WGS sequence"/>
</dbReference>
<gene>
    <name evidence="2" type="ORF">GCM10009117_22310</name>
</gene>